<accession>A0ABR2GA83</accession>
<gene>
    <name evidence="1" type="ORF">V6N12_049584</name>
</gene>
<dbReference type="Proteomes" id="UP001472677">
    <property type="component" value="Unassembled WGS sequence"/>
</dbReference>
<dbReference type="Pfam" id="PF14299">
    <property type="entry name" value="PP2"/>
    <property type="match status" value="1"/>
</dbReference>
<comment type="caution">
    <text evidence="1">The sequence shown here is derived from an EMBL/GenBank/DDBJ whole genome shotgun (WGS) entry which is preliminary data.</text>
</comment>
<reference evidence="1 2" key="1">
    <citation type="journal article" date="2024" name="G3 (Bethesda)">
        <title>Genome assembly of Hibiscus sabdariffa L. provides insights into metabolisms of medicinal natural products.</title>
        <authorList>
            <person name="Kim T."/>
        </authorList>
    </citation>
    <scope>NUCLEOTIDE SEQUENCE [LARGE SCALE GENOMIC DNA]</scope>
    <source>
        <strain evidence="1">TK-2024</strain>
        <tissue evidence="1">Old leaves</tissue>
    </source>
</reference>
<evidence type="ECO:0000313" key="1">
    <source>
        <dbReference type="EMBL" id="KAK8599710.1"/>
    </source>
</evidence>
<sequence>MSTSTESFQVKIEECQYIHKMNSDMFKREETSGWRLKWGSFLNECEDDRKVLFRLTDFDTRYMKRGLTIEGIELRPKDICS</sequence>
<evidence type="ECO:0000313" key="2">
    <source>
        <dbReference type="Proteomes" id="UP001472677"/>
    </source>
</evidence>
<dbReference type="EMBL" id="JBBPBM010000001">
    <property type="protein sequence ID" value="KAK8599710.1"/>
    <property type="molecule type" value="Genomic_DNA"/>
</dbReference>
<proteinExistence type="predicted"/>
<protein>
    <submittedName>
        <fullName evidence="1">Uncharacterized protein</fullName>
    </submittedName>
</protein>
<keyword evidence="2" id="KW-1185">Reference proteome</keyword>
<name>A0ABR2GA83_9ROSI</name>
<dbReference type="InterPro" id="IPR025886">
    <property type="entry name" value="PP2-like"/>
</dbReference>
<organism evidence="1 2">
    <name type="scientific">Hibiscus sabdariffa</name>
    <name type="common">roselle</name>
    <dbReference type="NCBI Taxonomy" id="183260"/>
    <lineage>
        <taxon>Eukaryota</taxon>
        <taxon>Viridiplantae</taxon>
        <taxon>Streptophyta</taxon>
        <taxon>Embryophyta</taxon>
        <taxon>Tracheophyta</taxon>
        <taxon>Spermatophyta</taxon>
        <taxon>Magnoliopsida</taxon>
        <taxon>eudicotyledons</taxon>
        <taxon>Gunneridae</taxon>
        <taxon>Pentapetalae</taxon>
        <taxon>rosids</taxon>
        <taxon>malvids</taxon>
        <taxon>Malvales</taxon>
        <taxon>Malvaceae</taxon>
        <taxon>Malvoideae</taxon>
        <taxon>Hibiscus</taxon>
    </lineage>
</organism>